<reference evidence="2" key="2">
    <citation type="journal article" date="2021" name="Microbiome">
        <title>Successional dynamics and alternative stable states in a saline activated sludge microbial community over 9 years.</title>
        <authorList>
            <person name="Wang Y."/>
            <person name="Ye J."/>
            <person name="Ju F."/>
            <person name="Liu L."/>
            <person name="Boyd J.A."/>
            <person name="Deng Y."/>
            <person name="Parks D.H."/>
            <person name="Jiang X."/>
            <person name="Yin X."/>
            <person name="Woodcroft B.J."/>
            <person name="Tyson G.W."/>
            <person name="Hugenholtz P."/>
            <person name="Polz M.F."/>
            <person name="Zhang T."/>
        </authorList>
    </citation>
    <scope>NUCLEOTIDE SEQUENCE</scope>
    <source>
        <strain evidence="2">HKST-UBA09</strain>
    </source>
</reference>
<keyword evidence="1" id="KW-0472">Membrane</keyword>
<keyword evidence="1" id="KW-1133">Transmembrane helix</keyword>
<accession>A0A955LBC8</accession>
<sequence>MNSRKLPLDILIIVGLIVISFIAYFVLSSQQQFVEIDASTDGVLGTSDEEDSPLYPIIDITPDVYIDTF</sequence>
<feature type="transmembrane region" description="Helical" evidence="1">
    <location>
        <begin position="6"/>
        <end position="27"/>
    </location>
</feature>
<proteinExistence type="predicted"/>
<gene>
    <name evidence="2" type="ORF">KC669_03780</name>
</gene>
<evidence type="ECO:0000256" key="1">
    <source>
        <dbReference type="SAM" id="Phobius"/>
    </source>
</evidence>
<evidence type="ECO:0000313" key="2">
    <source>
        <dbReference type="EMBL" id="MCA9387127.1"/>
    </source>
</evidence>
<organism evidence="2 3">
    <name type="scientific">Candidatus Dojkabacteria bacterium</name>
    <dbReference type="NCBI Taxonomy" id="2099670"/>
    <lineage>
        <taxon>Bacteria</taxon>
        <taxon>Candidatus Dojkabacteria</taxon>
    </lineage>
</organism>
<reference evidence="2" key="1">
    <citation type="submission" date="2020-04" db="EMBL/GenBank/DDBJ databases">
        <authorList>
            <person name="Zhang T."/>
        </authorList>
    </citation>
    <scope>NUCLEOTIDE SEQUENCE</scope>
    <source>
        <strain evidence="2">HKST-UBA09</strain>
    </source>
</reference>
<comment type="caution">
    <text evidence="2">The sequence shown here is derived from an EMBL/GenBank/DDBJ whole genome shotgun (WGS) entry which is preliminary data.</text>
</comment>
<name>A0A955LBC8_9BACT</name>
<evidence type="ECO:0000313" key="3">
    <source>
        <dbReference type="Proteomes" id="UP000714915"/>
    </source>
</evidence>
<dbReference type="EMBL" id="JAGQLF010000051">
    <property type="protein sequence ID" value="MCA9387127.1"/>
    <property type="molecule type" value="Genomic_DNA"/>
</dbReference>
<keyword evidence="1" id="KW-0812">Transmembrane</keyword>
<dbReference type="AlphaFoldDB" id="A0A955LBC8"/>
<dbReference type="Proteomes" id="UP000714915">
    <property type="component" value="Unassembled WGS sequence"/>
</dbReference>
<protein>
    <submittedName>
        <fullName evidence="2">Uncharacterized protein</fullName>
    </submittedName>
</protein>